<dbReference type="RefSeq" id="WP_127186579.1">
    <property type="nucleotide sequence ID" value="NZ_RZNJ01000001.1"/>
</dbReference>
<feature type="signal peptide" evidence="1">
    <location>
        <begin position="1"/>
        <end position="26"/>
    </location>
</feature>
<keyword evidence="1" id="KW-0732">Signal</keyword>
<dbReference type="OrthoDB" id="7938047at2"/>
<dbReference type="Pfam" id="PF10082">
    <property type="entry name" value="BBP2_2"/>
    <property type="match status" value="1"/>
</dbReference>
<reference evidence="2 3" key="1">
    <citation type="journal article" date="2016" name="Int. J. Syst. Evol. Microbiol.">
        <title>Arsenicitalea aurantiaca gen. nov., sp. nov., a new member of the family Hyphomicrobiaceae, isolated from high-arsenic sediment.</title>
        <authorList>
            <person name="Mu Y."/>
            <person name="Zhou L."/>
            <person name="Zeng X.C."/>
            <person name="Liu L."/>
            <person name="Pan Y."/>
            <person name="Chen X."/>
            <person name="Wang J."/>
            <person name="Li S."/>
            <person name="Li W.J."/>
            <person name="Wang Y."/>
        </authorList>
    </citation>
    <scope>NUCLEOTIDE SEQUENCE [LARGE SCALE GENOMIC DNA]</scope>
    <source>
        <strain evidence="2 3">42-50</strain>
    </source>
</reference>
<comment type="caution">
    <text evidence="2">The sequence shown here is derived from an EMBL/GenBank/DDBJ whole genome shotgun (WGS) entry which is preliminary data.</text>
</comment>
<dbReference type="InterPro" id="IPR023614">
    <property type="entry name" value="Porin_dom_sf"/>
</dbReference>
<accession>A0A433XK64</accession>
<evidence type="ECO:0000256" key="1">
    <source>
        <dbReference type="SAM" id="SignalP"/>
    </source>
</evidence>
<dbReference type="InterPro" id="IPR018759">
    <property type="entry name" value="BBP2_2"/>
</dbReference>
<dbReference type="SUPFAM" id="SSF56935">
    <property type="entry name" value="Porins"/>
    <property type="match status" value="1"/>
</dbReference>
<evidence type="ECO:0000313" key="2">
    <source>
        <dbReference type="EMBL" id="RUT34460.1"/>
    </source>
</evidence>
<sequence>MSQIASRTVLALIAAAAGLGAGGAGAFPLHVSGDGSGTDNPDLLGISDAPCSDVCVFLPPEPMAPPLDIDWSVGLRGTYRLSGDEGRFEVQALPSISLSRPGQRTEFQFDADAEITRDADVFRIDALRAGIDAEYRLDASTRATGRADLSITQAEAEAAGNPAGTAEAPLTVSGSAEAGLVRDFGPFTFGARAGFGRTVYGPTVLGDGSEINNEDQNNSVLSAGLRAGYRVTPILTAFIDTSASRHVFDGEVLDGTGYALRGGLSGEWGDTLSAEVSVGQGWRAYDDGAFDTVTASLFDARIDYRPSPTLSLGAFVSSGIGAPGPNGAGSARVEYLAGADLAYRVNPWLTLRASAAGRETRFEGTDASESAFGVGVGADYLINAMTSLNADYDFERETVTPAAPEDTHRVSLGVTFSR</sequence>
<gene>
    <name evidence="2" type="ORF">EMQ25_00405</name>
</gene>
<keyword evidence="3" id="KW-1185">Reference proteome</keyword>
<dbReference type="EMBL" id="RZNJ01000001">
    <property type="protein sequence ID" value="RUT34460.1"/>
    <property type="molecule type" value="Genomic_DNA"/>
</dbReference>
<dbReference type="Proteomes" id="UP000281547">
    <property type="component" value="Unassembled WGS sequence"/>
</dbReference>
<protein>
    <submittedName>
        <fullName evidence="2">Uncharacterized protein</fullName>
    </submittedName>
</protein>
<proteinExistence type="predicted"/>
<feature type="chain" id="PRO_5019389066" evidence="1">
    <location>
        <begin position="27"/>
        <end position="418"/>
    </location>
</feature>
<dbReference type="AlphaFoldDB" id="A0A433XK64"/>
<name>A0A433XK64_9HYPH</name>
<dbReference type="Gene3D" id="2.40.160.10">
    <property type="entry name" value="Porin"/>
    <property type="match status" value="1"/>
</dbReference>
<organism evidence="2 3">
    <name type="scientific">Arsenicitalea aurantiaca</name>
    <dbReference type="NCBI Taxonomy" id="1783274"/>
    <lineage>
        <taxon>Bacteria</taxon>
        <taxon>Pseudomonadati</taxon>
        <taxon>Pseudomonadota</taxon>
        <taxon>Alphaproteobacteria</taxon>
        <taxon>Hyphomicrobiales</taxon>
        <taxon>Devosiaceae</taxon>
        <taxon>Arsenicitalea</taxon>
    </lineage>
</organism>
<evidence type="ECO:0000313" key="3">
    <source>
        <dbReference type="Proteomes" id="UP000281547"/>
    </source>
</evidence>